<dbReference type="EMBL" id="CP070496">
    <property type="protein sequence ID" value="QSB06795.1"/>
    <property type="molecule type" value="Genomic_DNA"/>
</dbReference>
<dbReference type="InterPro" id="IPR002347">
    <property type="entry name" value="SDR_fam"/>
</dbReference>
<dbReference type="InterPro" id="IPR020904">
    <property type="entry name" value="Sc_DH/Rdtase_CS"/>
</dbReference>
<keyword evidence="4" id="KW-1185">Reference proteome</keyword>
<accession>A0A895XTZ1</accession>
<dbReference type="RefSeq" id="WP_213172802.1">
    <property type="nucleotide sequence ID" value="NZ_CP070496.1"/>
</dbReference>
<dbReference type="GO" id="GO:0030497">
    <property type="term" value="P:fatty acid elongation"/>
    <property type="evidence" value="ECO:0007669"/>
    <property type="project" value="TreeGrafter"/>
</dbReference>
<dbReference type="PRINTS" id="PR00081">
    <property type="entry name" value="GDHRDH"/>
</dbReference>
<dbReference type="InterPro" id="IPR036291">
    <property type="entry name" value="NAD(P)-bd_dom_sf"/>
</dbReference>
<dbReference type="AlphaFoldDB" id="A0A895XTZ1"/>
<protein>
    <submittedName>
        <fullName evidence="3">SDR family oxidoreductase</fullName>
    </submittedName>
</protein>
<comment type="similarity">
    <text evidence="1">Belongs to the short-chain dehydrogenases/reductases (SDR) family.</text>
</comment>
<dbReference type="SMART" id="SM00822">
    <property type="entry name" value="PKS_KR"/>
    <property type="match status" value="1"/>
</dbReference>
<feature type="domain" description="Ketoreductase" evidence="2">
    <location>
        <begin position="3"/>
        <end position="179"/>
    </location>
</feature>
<dbReference type="PROSITE" id="PS00061">
    <property type="entry name" value="ADH_SHORT"/>
    <property type="match status" value="1"/>
</dbReference>
<dbReference type="KEGG" id="nav:JQS30_07880"/>
<dbReference type="Gene3D" id="3.40.50.720">
    <property type="entry name" value="NAD(P)-binding Rossmann-like Domain"/>
    <property type="match status" value="1"/>
</dbReference>
<dbReference type="PANTHER" id="PTHR42760:SF40">
    <property type="entry name" value="3-OXOACYL-[ACYL-CARRIER-PROTEIN] REDUCTASE, CHLOROPLASTIC"/>
    <property type="match status" value="1"/>
</dbReference>
<evidence type="ECO:0000256" key="1">
    <source>
        <dbReference type="ARBA" id="ARBA00006484"/>
    </source>
</evidence>
<dbReference type="InterPro" id="IPR057326">
    <property type="entry name" value="KR_dom"/>
</dbReference>
<dbReference type="PANTHER" id="PTHR42760">
    <property type="entry name" value="SHORT-CHAIN DEHYDROGENASES/REDUCTASES FAMILY MEMBER"/>
    <property type="match status" value="1"/>
</dbReference>
<gene>
    <name evidence="3" type="ORF">JQS30_07880</name>
</gene>
<evidence type="ECO:0000313" key="3">
    <source>
        <dbReference type="EMBL" id="QSB06795.1"/>
    </source>
</evidence>
<proteinExistence type="inferred from homology"/>
<dbReference type="Proteomes" id="UP000662939">
    <property type="component" value="Chromosome"/>
</dbReference>
<evidence type="ECO:0000259" key="2">
    <source>
        <dbReference type="SMART" id="SM00822"/>
    </source>
</evidence>
<reference evidence="3" key="1">
    <citation type="submission" date="2021-02" db="EMBL/GenBank/DDBJ databases">
        <title>Natronoglycomyces albus gen. nov., sp. nov, a haloalkaliphilic actinobacterium from a soda solonchak soil.</title>
        <authorList>
            <person name="Sorokin D.Y."/>
            <person name="Khijniak T.V."/>
            <person name="Zakharycheva A.P."/>
            <person name="Boueva O.V."/>
            <person name="Ariskina E.V."/>
            <person name="Hahnke R.L."/>
            <person name="Bunk B."/>
            <person name="Sproer C."/>
            <person name="Schumann P."/>
            <person name="Evtushenko L.I."/>
            <person name="Kublanov I.V."/>
        </authorList>
    </citation>
    <scope>NUCLEOTIDE SEQUENCE</scope>
    <source>
        <strain evidence="3">DSM 106290</strain>
    </source>
</reference>
<dbReference type="GO" id="GO:0016616">
    <property type="term" value="F:oxidoreductase activity, acting on the CH-OH group of donors, NAD or NADP as acceptor"/>
    <property type="evidence" value="ECO:0007669"/>
    <property type="project" value="TreeGrafter"/>
</dbReference>
<dbReference type="Pfam" id="PF13561">
    <property type="entry name" value="adh_short_C2"/>
    <property type="match status" value="1"/>
</dbReference>
<organism evidence="3 4">
    <name type="scientific">Natronoglycomyces albus</name>
    <dbReference type="NCBI Taxonomy" id="2811108"/>
    <lineage>
        <taxon>Bacteria</taxon>
        <taxon>Bacillati</taxon>
        <taxon>Actinomycetota</taxon>
        <taxon>Actinomycetes</taxon>
        <taxon>Glycomycetales</taxon>
        <taxon>Glycomycetaceae</taxon>
        <taxon>Natronoglycomyces</taxon>
    </lineage>
</organism>
<name>A0A895XTZ1_9ACTN</name>
<dbReference type="CDD" id="cd05233">
    <property type="entry name" value="SDR_c"/>
    <property type="match status" value="1"/>
</dbReference>
<evidence type="ECO:0000313" key="4">
    <source>
        <dbReference type="Proteomes" id="UP000662939"/>
    </source>
</evidence>
<dbReference type="PRINTS" id="PR00080">
    <property type="entry name" value="SDRFAMILY"/>
</dbReference>
<sequence>MARTVLITGGTSGIGAAVAQRFINEGDNVIITGRNHTTVTAAAEHIGATAIACDATDPTQVAALPEHIGDPVDVIFNSAGGLIDADHSDTPPLTKIANAWADSFALNVTSAVLTVEALKDRLADNGRVISVGSIAADTGAGNYGAAKAALANWNISLSQTLAPRGITCNVIAAGYVVDTAFFKGAMTDQRHDRLISQTHNKRPGTVTDIANTAFFLASEGASHITGQSIRVNGGAHTTR</sequence>
<dbReference type="SUPFAM" id="SSF51735">
    <property type="entry name" value="NAD(P)-binding Rossmann-fold domains"/>
    <property type="match status" value="1"/>
</dbReference>